<evidence type="ECO:0000256" key="1">
    <source>
        <dbReference type="SAM" id="MobiDB-lite"/>
    </source>
</evidence>
<dbReference type="EMBL" id="PP935706">
    <property type="protein sequence ID" value="XDJ01392.1"/>
    <property type="molecule type" value="Genomic_DNA"/>
</dbReference>
<reference evidence="2" key="1">
    <citation type="submission" date="2024-06" db="EMBL/GenBank/DDBJ databases">
        <authorList>
            <person name="Mutai I.J."/>
            <person name="Gurusinghe A."/>
            <person name="Wang B."/>
            <person name="Clark M."/>
            <person name="Bhandare S.G."/>
        </authorList>
    </citation>
    <scope>NUCLEOTIDE SEQUENCE</scope>
</reference>
<feature type="region of interest" description="Disordered" evidence="1">
    <location>
        <begin position="1"/>
        <end position="20"/>
    </location>
</feature>
<sequence length="36" mass="4037">MTRFLRQVNPTGTITGASQPNHSAASMVRLISFIFW</sequence>
<organism evidence="2">
    <name type="scientific">Salmonella phage vB_SE130_2P</name>
    <dbReference type="NCBI Taxonomy" id="3236707"/>
    <lineage>
        <taxon>Viruses</taxon>
    </lineage>
</organism>
<protein>
    <submittedName>
        <fullName evidence="2">Uncharacterized protein</fullName>
    </submittedName>
</protein>
<name>A0AB39C3N8_9VIRU</name>
<feature type="compositionally biased region" description="Polar residues" evidence="1">
    <location>
        <begin position="8"/>
        <end position="20"/>
    </location>
</feature>
<evidence type="ECO:0000313" key="2">
    <source>
        <dbReference type="EMBL" id="XDJ01392.1"/>
    </source>
</evidence>
<proteinExistence type="predicted"/>
<accession>A0AB39C3N8</accession>